<reference evidence="1 2" key="1">
    <citation type="submission" date="2016-10" db="EMBL/GenBank/DDBJ databases">
        <authorList>
            <person name="de Groot N.N."/>
        </authorList>
    </citation>
    <scope>NUCLEOTIDE SEQUENCE [LARGE SCALE GENOMIC DNA]</scope>
    <source>
        <strain evidence="1 2">Nl14</strain>
    </source>
</reference>
<gene>
    <name evidence="1" type="ORF">SAMN05216417_107159</name>
</gene>
<dbReference type="Proteomes" id="UP000182649">
    <property type="component" value="Unassembled WGS sequence"/>
</dbReference>
<accession>A0A1I7H8R8</accession>
<dbReference type="EMBL" id="FPBZ01000007">
    <property type="protein sequence ID" value="SFU57064.1"/>
    <property type="molecule type" value="Genomic_DNA"/>
</dbReference>
<evidence type="ECO:0000313" key="2">
    <source>
        <dbReference type="Proteomes" id="UP000182649"/>
    </source>
</evidence>
<dbReference type="AlphaFoldDB" id="A0A1I7H8R8"/>
<sequence>MEELNKTSKMELEIMEFLDNERIDYKLHTRGPGLASPRSSRTIEMEIDYLVLAMYRFSSAKLQETVEGLTGAAVKVVQRRRRANKARVANRSDQKDRRAFQEAILANIEHYPTIAAARRDLQKKPQFQNRHYATLERWASKVWPTKPKVGRPKKRTE</sequence>
<evidence type="ECO:0000313" key="1">
    <source>
        <dbReference type="EMBL" id="SFU57064.1"/>
    </source>
</evidence>
<dbReference type="RefSeq" id="WP_074974739.1">
    <property type="nucleotide sequence ID" value="NZ_FPBZ01000007.1"/>
</dbReference>
<name>A0A1I7H8R8_9PROT</name>
<proteinExistence type="predicted"/>
<protein>
    <submittedName>
        <fullName evidence="1">Uncharacterized protein</fullName>
    </submittedName>
</protein>
<organism evidence="1 2">
    <name type="scientific">Nitrosospira multiformis</name>
    <dbReference type="NCBI Taxonomy" id="1231"/>
    <lineage>
        <taxon>Bacteria</taxon>
        <taxon>Pseudomonadati</taxon>
        <taxon>Pseudomonadota</taxon>
        <taxon>Betaproteobacteria</taxon>
        <taxon>Nitrosomonadales</taxon>
        <taxon>Nitrosomonadaceae</taxon>
        <taxon>Nitrosospira</taxon>
    </lineage>
</organism>